<dbReference type="Pfam" id="PF03640">
    <property type="entry name" value="Lipoprotein_15"/>
    <property type="match status" value="2"/>
</dbReference>
<evidence type="ECO:0000256" key="1">
    <source>
        <dbReference type="SAM" id="SignalP"/>
    </source>
</evidence>
<evidence type="ECO:0000313" key="2">
    <source>
        <dbReference type="EMBL" id="TKK68821.1"/>
    </source>
</evidence>
<dbReference type="AlphaFoldDB" id="A0A4U3L124"/>
<keyword evidence="3" id="KW-1185">Reference proteome</keyword>
<sequence length="280" mass="30414">MKKATTIYCLLLLLLIAACSKDNNPPAPPVVENNVLLSSTTSFGNVLTDSLGKTLYFFSIDADGNSGCSGGCVTNWPIFYKDSLRLASGLTASDFGTITRSDGQKQTTYKGWPLYYFAGDANPGDINGDKVGDVWFVAKPDYTFMLAKTQLVGKDGVSYDSTSTPGNSPTTYITDDWGRTLYAFSPDSFNVNKFTKPDFSNNSVWPIFEGTAVQNVPSLLSKADFATIDVYGKTQFTYKGWPMYYFGADSLVRGKTLGVSVPLPGVWPVFLQSSPEAPKP</sequence>
<dbReference type="InterPro" id="IPR005297">
    <property type="entry name" value="Lipoprotein_repeat"/>
</dbReference>
<dbReference type="PANTHER" id="PTHR39335:SF1">
    <property type="entry name" value="BLL4220 PROTEIN"/>
    <property type="match status" value="1"/>
</dbReference>
<accession>A0A4U3L124</accession>
<protein>
    <recommendedName>
        <fullName evidence="4">Secreted repeat protein with Y-X4-D motif</fullName>
    </recommendedName>
</protein>
<keyword evidence="1" id="KW-0732">Signal</keyword>
<gene>
    <name evidence="2" type="ORF">FC093_08990</name>
</gene>
<dbReference type="PROSITE" id="PS51257">
    <property type="entry name" value="PROKAR_LIPOPROTEIN"/>
    <property type="match status" value="1"/>
</dbReference>
<proteinExistence type="predicted"/>
<name>A0A4U3L124_9BACT</name>
<dbReference type="PANTHER" id="PTHR39335">
    <property type="entry name" value="BLL4220 PROTEIN"/>
    <property type="match status" value="1"/>
</dbReference>
<evidence type="ECO:0000313" key="3">
    <source>
        <dbReference type="Proteomes" id="UP000305848"/>
    </source>
</evidence>
<dbReference type="EMBL" id="SZQL01000006">
    <property type="protein sequence ID" value="TKK68821.1"/>
    <property type="molecule type" value="Genomic_DNA"/>
</dbReference>
<dbReference type="GO" id="GO:0043448">
    <property type="term" value="P:alkane catabolic process"/>
    <property type="evidence" value="ECO:0007669"/>
    <property type="project" value="TreeGrafter"/>
</dbReference>
<feature type="signal peptide" evidence="1">
    <location>
        <begin position="1"/>
        <end position="20"/>
    </location>
</feature>
<comment type="caution">
    <text evidence="2">The sequence shown here is derived from an EMBL/GenBank/DDBJ whole genome shotgun (WGS) entry which is preliminary data.</text>
</comment>
<dbReference type="RefSeq" id="WP_137261442.1">
    <property type="nucleotide sequence ID" value="NZ_SZQL01000006.1"/>
</dbReference>
<dbReference type="Proteomes" id="UP000305848">
    <property type="component" value="Unassembled WGS sequence"/>
</dbReference>
<evidence type="ECO:0008006" key="4">
    <source>
        <dbReference type="Google" id="ProtNLM"/>
    </source>
</evidence>
<reference evidence="2 3" key="1">
    <citation type="submission" date="2019-05" db="EMBL/GenBank/DDBJ databases">
        <title>Panacibacter sp. strain 17mud1-8 Genome sequencing and assembly.</title>
        <authorList>
            <person name="Chhetri G."/>
        </authorList>
    </citation>
    <scope>NUCLEOTIDE SEQUENCE [LARGE SCALE GENOMIC DNA]</scope>
    <source>
        <strain evidence="2 3">17mud1-8</strain>
    </source>
</reference>
<organism evidence="2 3">
    <name type="scientific">Ilyomonas limi</name>
    <dbReference type="NCBI Taxonomy" id="2575867"/>
    <lineage>
        <taxon>Bacteria</taxon>
        <taxon>Pseudomonadati</taxon>
        <taxon>Bacteroidota</taxon>
        <taxon>Chitinophagia</taxon>
        <taxon>Chitinophagales</taxon>
        <taxon>Chitinophagaceae</taxon>
        <taxon>Ilyomonas</taxon>
    </lineage>
</organism>
<feature type="chain" id="PRO_5020642051" description="Secreted repeat protein with Y-X4-D motif" evidence="1">
    <location>
        <begin position="21"/>
        <end position="280"/>
    </location>
</feature>
<dbReference type="OrthoDB" id="597632at2"/>